<dbReference type="Proteomes" id="UP000216188">
    <property type="component" value="Unassembled WGS sequence"/>
</dbReference>
<reference evidence="1 2" key="1">
    <citation type="submission" date="2017-07" db="EMBL/GenBank/DDBJ databases">
        <title>Phylogenetic study on the rhizospheric bacterium Ochrobactrum sp. A44.</title>
        <authorList>
            <person name="Krzyzanowska D.M."/>
            <person name="Ossowicki A."/>
            <person name="Rajewska M."/>
            <person name="Maciag T."/>
            <person name="Kaczynski Z."/>
            <person name="Czerwicka M."/>
            <person name="Jafra S."/>
        </authorList>
    </citation>
    <scope>NUCLEOTIDE SEQUENCE [LARGE SCALE GENOMIC DNA]</scope>
    <source>
        <strain evidence="1 2">CCUG 30717</strain>
    </source>
</reference>
<proteinExistence type="predicted"/>
<comment type="caution">
    <text evidence="1">The sequence shown here is derived from an EMBL/GenBank/DDBJ whole genome shotgun (WGS) entry which is preliminary data.</text>
</comment>
<dbReference type="AlphaFoldDB" id="A0A256GJD4"/>
<evidence type="ECO:0000313" key="2">
    <source>
        <dbReference type="Proteomes" id="UP000216188"/>
    </source>
</evidence>
<evidence type="ECO:0000313" key="1">
    <source>
        <dbReference type="EMBL" id="OYR27273.1"/>
    </source>
</evidence>
<sequence length="44" mass="4650">MVVCNKLGVAPANAGPEAIRSEIATIENLFEKTTNTSHMLHGSP</sequence>
<accession>A0A256GJD4</accession>
<gene>
    <name evidence="1" type="ORF">CEV34_1756</name>
</gene>
<dbReference type="EMBL" id="NNRM01000017">
    <property type="protein sequence ID" value="OYR27273.1"/>
    <property type="molecule type" value="Genomic_DNA"/>
</dbReference>
<organism evidence="1 2">
    <name type="scientific">Brucella pseudogrignonensis</name>
    <dbReference type="NCBI Taxonomy" id="419475"/>
    <lineage>
        <taxon>Bacteria</taxon>
        <taxon>Pseudomonadati</taxon>
        <taxon>Pseudomonadota</taxon>
        <taxon>Alphaproteobacteria</taxon>
        <taxon>Hyphomicrobiales</taxon>
        <taxon>Brucellaceae</taxon>
        <taxon>Brucella/Ochrobactrum group</taxon>
        <taxon>Brucella</taxon>
    </lineage>
</organism>
<protein>
    <submittedName>
        <fullName evidence="1">Uncharacterized protein</fullName>
    </submittedName>
</protein>
<keyword evidence="2" id="KW-1185">Reference proteome</keyword>
<name>A0A256GJD4_9HYPH</name>